<dbReference type="AlphaFoldDB" id="A0A0S4M1Z4"/>
<evidence type="ECO:0000313" key="1">
    <source>
        <dbReference type="EMBL" id="CUT17797.1"/>
    </source>
</evidence>
<name>A0A0S4M1Z4_9BURK</name>
<dbReference type="EMBL" id="LN906597">
    <property type="protein sequence ID" value="CUT17797.1"/>
    <property type="molecule type" value="Genomic_DNA"/>
</dbReference>
<accession>A0A0S4M1Z4</accession>
<gene>
    <name evidence="1" type="ORF">Ark11_0978</name>
</gene>
<evidence type="ECO:0000313" key="2">
    <source>
        <dbReference type="Proteomes" id="UP000198651"/>
    </source>
</evidence>
<organism evidence="1 2">
    <name type="scientific">Candidatus Ichthyocystis hellenicum</name>
    <dbReference type="NCBI Taxonomy" id="1561003"/>
    <lineage>
        <taxon>Bacteria</taxon>
        <taxon>Pseudomonadati</taxon>
        <taxon>Pseudomonadota</taxon>
        <taxon>Betaproteobacteria</taxon>
        <taxon>Burkholderiales</taxon>
        <taxon>Candidatus Ichthyocystis</taxon>
    </lineage>
</organism>
<proteinExistence type="predicted"/>
<sequence length="46" mass="5269">MHSFLTAVVLNNVSRGTVMIDLDFILSLKSDISDSKKKLIEIWNYL</sequence>
<keyword evidence="2" id="KW-1185">Reference proteome</keyword>
<protein>
    <submittedName>
        <fullName evidence="1">Uncharacterized protein</fullName>
    </submittedName>
</protein>
<reference evidence="2" key="1">
    <citation type="submission" date="2015-11" db="EMBL/GenBank/DDBJ databases">
        <authorList>
            <person name="Seth-Smith H.M.B."/>
        </authorList>
    </citation>
    <scope>NUCLEOTIDE SEQUENCE [LARGE SCALE GENOMIC DNA]</scope>
    <source>
        <strain evidence="2">2013Ark11</strain>
    </source>
</reference>
<dbReference type="Proteomes" id="UP000198651">
    <property type="component" value="Chromosome I"/>
</dbReference>